<comment type="subunit">
    <text evidence="3 8">Homodimer.</text>
</comment>
<dbReference type="Proteomes" id="UP000355283">
    <property type="component" value="Unassembled WGS sequence"/>
</dbReference>
<comment type="miscellaneous">
    <text evidence="8">In eukaryotes there are cytoplasmic, mitochondrial and chloroplastic isozymes.</text>
</comment>
<comment type="catalytic activity">
    <reaction evidence="7 8">
        <text>L-aspartate + 2-oxoglutarate = oxaloacetate + L-glutamate</text>
        <dbReference type="Rhea" id="RHEA:21824"/>
        <dbReference type="ChEBI" id="CHEBI:16452"/>
        <dbReference type="ChEBI" id="CHEBI:16810"/>
        <dbReference type="ChEBI" id="CHEBI:29985"/>
        <dbReference type="ChEBI" id="CHEBI:29991"/>
        <dbReference type="EC" id="2.6.1.1"/>
    </reaction>
</comment>
<dbReference type="InterPro" id="IPR015424">
    <property type="entry name" value="PyrdxlP-dep_Trfase"/>
</dbReference>
<comment type="caution">
    <text evidence="10">The sequence shown here is derived from an EMBL/GenBank/DDBJ whole genome shotgun (WGS) entry which is preliminary data.</text>
</comment>
<dbReference type="OrthoDB" id="6752799at2759"/>
<dbReference type="Gene3D" id="3.40.640.10">
    <property type="entry name" value="Type I PLP-dependent aspartate aminotransferase-like (Major domain)"/>
    <property type="match status" value="1"/>
</dbReference>
<evidence type="ECO:0000256" key="5">
    <source>
        <dbReference type="ARBA" id="ARBA00022679"/>
    </source>
</evidence>
<evidence type="ECO:0000256" key="7">
    <source>
        <dbReference type="ARBA" id="ARBA00049185"/>
    </source>
</evidence>
<protein>
    <recommendedName>
        <fullName evidence="8">Aspartate aminotransferase</fullName>
        <ecNumber evidence="8">2.6.1.1</ecNumber>
    </recommendedName>
</protein>
<name>A0A4D9CR77_9STRA</name>
<dbReference type="InterPro" id="IPR004839">
    <property type="entry name" value="Aminotransferase_I/II_large"/>
</dbReference>
<dbReference type="EC" id="2.6.1.1" evidence="8"/>
<dbReference type="GO" id="GO:0004069">
    <property type="term" value="F:L-aspartate:2-oxoglutarate aminotransferase activity"/>
    <property type="evidence" value="ECO:0007669"/>
    <property type="project" value="UniProtKB-EC"/>
</dbReference>
<dbReference type="GO" id="GO:0030170">
    <property type="term" value="F:pyridoxal phosphate binding"/>
    <property type="evidence" value="ECO:0007669"/>
    <property type="project" value="InterPro"/>
</dbReference>
<proteinExistence type="inferred from homology"/>
<evidence type="ECO:0000259" key="9">
    <source>
        <dbReference type="Pfam" id="PF00155"/>
    </source>
</evidence>
<evidence type="ECO:0000256" key="4">
    <source>
        <dbReference type="ARBA" id="ARBA00022576"/>
    </source>
</evidence>
<keyword evidence="6" id="KW-0663">Pyridoxal phosphate</keyword>
<dbReference type="Pfam" id="PF00155">
    <property type="entry name" value="Aminotran_1_2"/>
    <property type="match status" value="1"/>
</dbReference>
<dbReference type="GO" id="GO:0005739">
    <property type="term" value="C:mitochondrion"/>
    <property type="evidence" value="ECO:0007669"/>
    <property type="project" value="TreeGrafter"/>
</dbReference>
<dbReference type="InterPro" id="IPR000796">
    <property type="entry name" value="Asp_trans"/>
</dbReference>
<dbReference type="Gene3D" id="3.90.1150.10">
    <property type="entry name" value="Aspartate Aminotransferase, domain 1"/>
    <property type="match status" value="1"/>
</dbReference>
<dbReference type="GO" id="GO:0006520">
    <property type="term" value="P:amino acid metabolic process"/>
    <property type="evidence" value="ECO:0007669"/>
    <property type="project" value="InterPro"/>
</dbReference>
<dbReference type="PRINTS" id="PR00799">
    <property type="entry name" value="TRANSAMINASE"/>
</dbReference>
<keyword evidence="4 8" id="KW-0032">Aminotransferase</keyword>
<dbReference type="AlphaFoldDB" id="A0A4D9CR77"/>
<accession>A0A4D9CR77</accession>
<evidence type="ECO:0000256" key="2">
    <source>
        <dbReference type="ARBA" id="ARBA00007441"/>
    </source>
</evidence>
<comment type="similarity">
    <text evidence="2">Belongs to the class-I pyridoxal-phosphate-dependent aminotransferase family.</text>
</comment>
<gene>
    <name evidence="10" type="ORF">NSK_006951</name>
</gene>
<evidence type="ECO:0000256" key="8">
    <source>
        <dbReference type="RuleBase" id="RU000480"/>
    </source>
</evidence>
<dbReference type="PROSITE" id="PS00105">
    <property type="entry name" value="AA_TRANSFER_CLASS_1"/>
    <property type="match status" value="1"/>
</dbReference>
<dbReference type="EMBL" id="SDOX01000122">
    <property type="protein sequence ID" value="TFJ81702.1"/>
    <property type="molecule type" value="Genomic_DNA"/>
</dbReference>
<keyword evidence="5 8" id="KW-0808">Transferase</keyword>
<sequence>MAHANSLLLFKKVAVCHTNLAWRKILPSFATSNRAGSTFANIPLGPPDPIFGLTDAFNKDTSPKKVSLGVGAYRDDKGKPHVLESVRRAEKKVLEAKMNHEYAGIQGVGEYVQLALEFAYGADSTALKEKRVAGSQTISGTGACRLAGEFYARFMGKGSPLYLPSPTWGNHIPIFRDAGLEVKRYRYFDPETNGLDFKGVLEDVNQAPEGSIFLLHACAHNPTGVDPSEEQWKELSALFKRKGHAILFDAAYLGFASGNVEKDAFALRHFAMEGHTFLMAQSFAKNFGLYGERVGTLSAVCASAEEAKRVESQLKILIRPMYSNPPIYGARLVATVLTDPELRPLFYKDCKAMADRIIEMRSLLRYSMEKLGSKLSWRHVTDQIGMFCFTGLRPAEVAELKEKYHIYITDDGRISIAGLNTANVQYVAASFHAVTSKR</sequence>
<dbReference type="FunFam" id="3.90.1150.10:FF:000001">
    <property type="entry name" value="Aspartate aminotransferase"/>
    <property type="match status" value="1"/>
</dbReference>
<dbReference type="NCBIfam" id="NF006719">
    <property type="entry name" value="PRK09257.1"/>
    <property type="match status" value="1"/>
</dbReference>
<dbReference type="PANTHER" id="PTHR11879:SF22">
    <property type="entry name" value="ASPARTATE AMINOTRANSFERASE, MITOCHONDRIAL"/>
    <property type="match status" value="1"/>
</dbReference>
<dbReference type="CDD" id="cd00609">
    <property type="entry name" value="AAT_like"/>
    <property type="match status" value="1"/>
</dbReference>
<organism evidence="10 11">
    <name type="scientific">Nannochloropsis salina CCMP1776</name>
    <dbReference type="NCBI Taxonomy" id="1027361"/>
    <lineage>
        <taxon>Eukaryota</taxon>
        <taxon>Sar</taxon>
        <taxon>Stramenopiles</taxon>
        <taxon>Ochrophyta</taxon>
        <taxon>Eustigmatophyceae</taxon>
        <taxon>Eustigmatales</taxon>
        <taxon>Monodopsidaceae</taxon>
        <taxon>Microchloropsis</taxon>
        <taxon>Microchloropsis salina</taxon>
    </lineage>
</organism>
<evidence type="ECO:0000256" key="1">
    <source>
        <dbReference type="ARBA" id="ARBA00001933"/>
    </source>
</evidence>
<reference evidence="10 11" key="1">
    <citation type="submission" date="2019-01" db="EMBL/GenBank/DDBJ databases">
        <title>Nuclear Genome Assembly of the Microalgal Biofuel strain Nannochloropsis salina CCMP1776.</title>
        <authorList>
            <person name="Hovde B."/>
        </authorList>
    </citation>
    <scope>NUCLEOTIDE SEQUENCE [LARGE SCALE GENOMIC DNA]</scope>
    <source>
        <strain evidence="10 11">CCMP1776</strain>
    </source>
</reference>
<dbReference type="SUPFAM" id="SSF53383">
    <property type="entry name" value="PLP-dependent transferases"/>
    <property type="match status" value="1"/>
</dbReference>
<dbReference type="InterPro" id="IPR004838">
    <property type="entry name" value="NHTrfase_class1_PyrdxlP-BS"/>
</dbReference>
<feature type="domain" description="Aminotransferase class I/classII large" evidence="9">
    <location>
        <begin position="64"/>
        <end position="430"/>
    </location>
</feature>
<evidence type="ECO:0000256" key="3">
    <source>
        <dbReference type="ARBA" id="ARBA00011738"/>
    </source>
</evidence>
<evidence type="ECO:0000313" key="11">
    <source>
        <dbReference type="Proteomes" id="UP000355283"/>
    </source>
</evidence>
<dbReference type="InterPro" id="IPR015422">
    <property type="entry name" value="PyrdxlP-dep_Trfase_small"/>
</dbReference>
<keyword evidence="11" id="KW-1185">Reference proteome</keyword>
<dbReference type="FunFam" id="3.40.640.10:FF:000015">
    <property type="entry name" value="Aspartate aminotransferase"/>
    <property type="match status" value="1"/>
</dbReference>
<dbReference type="PANTHER" id="PTHR11879">
    <property type="entry name" value="ASPARTATE AMINOTRANSFERASE"/>
    <property type="match status" value="1"/>
</dbReference>
<dbReference type="InterPro" id="IPR015421">
    <property type="entry name" value="PyrdxlP-dep_Trfase_major"/>
</dbReference>
<evidence type="ECO:0000313" key="10">
    <source>
        <dbReference type="EMBL" id="TFJ81702.1"/>
    </source>
</evidence>
<evidence type="ECO:0000256" key="6">
    <source>
        <dbReference type="ARBA" id="ARBA00022898"/>
    </source>
</evidence>
<comment type="cofactor">
    <cofactor evidence="1">
        <name>pyridoxal 5'-phosphate</name>
        <dbReference type="ChEBI" id="CHEBI:597326"/>
    </cofactor>
</comment>